<dbReference type="CDD" id="cd00093">
    <property type="entry name" value="HTH_XRE"/>
    <property type="match status" value="1"/>
</dbReference>
<evidence type="ECO:0000259" key="1">
    <source>
        <dbReference type="PROSITE" id="PS50943"/>
    </source>
</evidence>
<dbReference type="SUPFAM" id="SSF47413">
    <property type="entry name" value="lambda repressor-like DNA-binding domains"/>
    <property type="match status" value="2"/>
</dbReference>
<dbReference type="Pfam" id="PF13560">
    <property type="entry name" value="HTH_31"/>
    <property type="match status" value="3"/>
</dbReference>
<dbReference type="InterPro" id="IPR001387">
    <property type="entry name" value="Cro/C1-type_HTH"/>
</dbReference>
<dbReference type="InterPro" id="IPR010982">
    <property type="entry name" value="Lambda_DNA-bd_dom_sf"/>
</dbReference>
<evidence type="ECO:0000313" key="3">
    <source>
        <dbReference type="Proteomes" id="UP001499987"/>
    </source>
</evidence>
<keyword evidence="3" id="KW-1185">Reference proteome</keyword>
<dbReference type="Gene3D" id="1.10.260.40">
    <property type="entry name" value="lambda repressor-like DNA-binding domains"/>
    <property type="match status" value="2"/>
</dbReference>
<dbReference type="SMART" id="SM00530">
    <property type="entry name" value="HTH_XRE"/>
    <property type="match status" value="3"/>
</dbReference>
<gene>
    <name evidence="2" type="ORF">GCM10009663_76120</name>
</gene>
<protein>
    <recommendedName>
        <fullName evidence="1">HTH cro/C1-type domain-containing protein</fullName>
    </recommendedName>
</protein>
<dbReference type="PROSITE" id="PS50943">
    <property type="entry name" value="HTH_CROC1"/>
    <property type="match status" value="1"/>
</dbReference>
<sequence length="384" mass="41970">MGRPEKPIPPDCDPATRDFAQALRDLKRDRKVSYRQMAEAANYSSTALSQAASGAALPSQALALAYAVACGGDPAEWTSRWEAAARAHQPAPPPPVPGTSEIEVRRVFPPADGPRVEYPLINQVFSQEIRALRQEAGLTAAAMTSRARLTPVDFNRIETGRAHLVRVEAIVAYVRACGGDVPMWVERWRRVASPPVVGRTAAAVDKVGTGELVATGDIVHSVTLYTEAKSGDHGHDVWHPSESKRVTAFSKLVTPQEFVDALRALRAEAGMPSIRAMSRAAQAAGISVPHSTLHDALRGHRLPSRPVVQAVATACRLSERETKVLLEAWRRQRTSDEPQLKPRSETYMLLSKLIANPEFWKWAQRSTPPLLTLIAVLVYATVIK</sequence>
<accession>A0ABN1U7E3</accession>
<reference evidence="2 3" key="1">
    <citation type="journal article" date="2019" name="Int. J. Syst. Evol. Microbiol.">
        <title>The Global Catalogue of Microorganisms (GCM) 10K type strain sequencing project: providing services to taxonomists for standard genome sequencing and annotation.</title>
        <authorList>
            <consortium name="The Broad Institute Genomics Platform"/>
            <consortium name="The Broad Institute Genome Sequencing Center for Infectious Disease"/>
            <person name="Wu L."/>
            <person name="Ma J."/>
        </authorList>
    </citation>
    <scope>NUCLEOTIDE SEQUENCE [LARGE SCALE GENOMIC DNA]</scope>
    <source>
        <strain evidence="2 3">JCM 13002</strain>
    </source>
</reference>
<proteinExistence type="predicted"/>
<feature type="domain" description="HTH cro/C1-type" evidence="1">
    <location>
        <begin position="23"/>
        <end position="77"/>
    </location>
</feature>
<comment type="caution">
    <text evidence="2">The sequence shown here is derived from an EMBL/GenBank/DDBJ whole genome shotgun (WGS) entry which is preliminary data.</text>
</comment>
<name>A0ABN1U7E3_9ACTN</name>
<organism evidence="2 3">
    <name type="scientific">Kitasatospora arboriphila</name>
    <dbReference type="NCBI Taxonomy" id="258052"/>
    <lineage>
        <taxon>Bacteria</taxon>
        <taxon>Bacillati</taxon>
        <taxon>Actinomycetota</taxon>
        <taxon>Actinomycetes</taxon>
        <taxon>Kitasatosporales</taxon>
        <taxon>Streptomycetaceae</taxon>
        <taxon>Kitasatospora</taxon>
    </lineage>
</organism>
<dbReference type="EMBL" id="BAAALD010000164">
    <property type="protein sequence ID" value="GAA1126695.1"/>
    <property type="molecule type" value="Genomic_DNA"/>
</dbReference>
<evidence type="ECO:0000313" key="2">
    <source>
        <dbReference type="EMBL" id="GAA1126695.1"/>
    </source>
</evidence>
<dbReference type="Proteomes" id="UP001499987">
    <property type="component" value="Unassembled WGS sequence"/>
</dbReference>